<dbReference type="OrthoDB" id="21204at2759"/>
<dbReference type="STRING" id="9009.A0A226NIQ7"/>
<dbReference type="SUPFAM" id="SSF57850">
    <property type="entry name" value="RING/U-box"/>
    <property type="match status" value="1"/>
</dbReference>
<gene>
    <name evidence="7" type="ORF">ASZ78_005747</name>
</gene>
<evidence type="ECO:0000313" key="7">
    <source>
        <dbReference type="EMBL" id="OXB67526.1"/>
    </source>
</evidence>
<evidence type="ECO:0000256" key="3">
    <source>
        <dbReference type="ARBA" id="ARBA00022833"/>
    </source>
</evidence>
<reference evidence="7 8" key="1">
    <citation type="submission" date="2016-07" db="EMBL/GenBank/DDBJ databases">
        <title>Disparate Historic Effective Population Sizes Predicted by Modern Levels of Genome Diversity for the Scaled Quail (Callipepla squamata) and the Northern Bobwhite (Colinus virginianus): Inferences from First and Second Generation Draft Genome Assemblies for Sympatric New World Quail.</title>
        <authorList>
            <person name="Oldeschulte D.L."/>
            <person name="Halley Y.A."/>
            <person name="Bhattarai E.K."/>
            <person name="Brashear W.A."/>
            <person name="Hill J."/>
            <person name="Metz R.P."/>
            <person name="Johnson C.D."/>
            <person name="Rollins D."/>
            <person name="Peterson M.J."/>
            <person name="Bickhart D.M."/>
            <person name="Decker J.E."/>
            <person name="Seabury C.M."/>
        </authorList>
    </citation>
    <scope>NUCLEOTIDE SEQUENCE [LARGE SCALE GENOMIC DNA]</scope>
    <source>
        <strain evidence="7 8">Texas</strain>
        <tissue evidence="7">Leg muscle</tissue>
    </source>
</reference>
<dbReference type="Pfam" id="PF00097">
    <property type="entry name" value="zf-C3HC4"/>
    <property type="match status" value="1"/>
</dbReference>
<dbReference type="PROSITE" id="PS00518">
    <property type="entry name" value="ZF_RING_1"/>
    <property type="match status" value="1"/>
</dbReference>
<evidence type="ECO:0000259" key="6">
    <source>
        <dbReference type="PROSITE" id="PS50089"/>
    </source>
</evidence>
<feature type="region of interest" description="Disordered" evidence="5">
    <location>
        <begin position="156"/>
        <end position="230"/>
    </location>
</feature>
<dbReference type="InterPro" id="IPR013083">
    <property type="entry name" value="Znf_RING/FYVE/PHD"/>
</dbReference>
<dbReference type="GO" id="GO:0008270">
    <property type="term" value="F:zinc ion binding"/>
    <property type="evidence" value="ECO:0007669"/>
    <property type="project" value="UniProtKB-KW"/>
</dbReference>
<dbReference type="AlphaFoldDB" id="A0A226NIQ7"/>
<dbReference type="InterPro" id="IPR018957">
    <property type="entry name" value="Znf_C3HC4_RING-type"/>
</dbReference>
<protein>
    <recommendedName>
        <fullName evidence="6">RING-type domain-containing protein</fullName>
    </recommendedName>
</protein>
<dbReference type="Proteomes" id="UP000198323">
    <property type="component" value="Unassembled WGS sequence"/>
</dbReference>
<feature type="compositionally biased region" description="Polar residues" evidence="5">
    <location>
        <begin position="169"/>
        <end position="190"/>
    </location>
</feature>
<evidence type="ECO:0000256" key="5">
    <source>
        <dbReference type="SAM" id="MobiDB-lite"/>
    </source>
</evidence>
<dbReference type="InterPro" id="IPR017907">
    <property type="entry name" value="Znf_RING_CS"/>
</dbReference>
<feature type="domain" description="RING-type" evidence="6">
    <location>
        <begin position="89"/>
        <end position="126"/>
    </location>
</feature>
<evidence type="ECO:0000256" key="1">
    <source>
        <dbReference type="ARBA" id="ARBA00022723"/>
    </source>
</evidence>
<evidence type="ECO:0000256" key="2">
    <source>
        <dbReference type="ARBA" id="ARBA00022771"/>
    </source>
</evidence>
<organism evidence="7 8">
    <name type="scientific">Callipepla squamata</name>
    <name type="common">Scaled quail</name>
    <dbReference type="NCBI Taxonomy" id="9009"/>
    <lineage>
        <taxon>Eukaryota</taxon>
        <taxon>Metazoa</taxon>
        <taxon>Chordata</taxon>
        <taxon>Craniata</taxon>
        <taxon>Vertebrata</taxon>
        <taxon>Euteleostomi</taxon>
        <taxon>Archelosauria</taxon>
        <taxon>Archosauria</taxon>
        <taxon>Dinosauria</taxon>
        <taxon>Saurischia</taxon>
        <taxon>Theropoda</taxon>
        <taxon>Coelurosauria</taxon>
        <taxon>Aves</taxon>
        <taxon>Neognathae</taxon>
        <taxon>Galloanserae</taxon>
        <taxon>Galliformes</taxon>
        <taxon>Odontophoridae</taxon>
        <taxon>Callipepla</taxon>
    </lineage>
</organism>
<keyword evidence="3" id="KW-0862">Zinc</keyword>
<keyword evidence="8" id="KW-1185">Reference proteome</keyword>
<evidence type="ECO:0000313" key="8">
    <source>
        <dbReference type="Proteomes" id="UP000198323"/>
    </source>
</evidence>
<evidence type="ECO:0000256" key="4">
    <source>
        <dbReference type="PROSITE-ProRule" id="PRU00175"/>
    </source>
</evidence>
<dbReference type="PROSITE" id="PS50089">
    <property type="entry name" value="ZF_RING_2"/>
    <property type="match status" value="1"/>
</dbReference>
<dbReference type="EMBL" id="MCFN01000036">
    <property type="protein sequence ID" value="OXB67526.1"/>
    <property type="molecule type" value="Genomic_DNA"/>
</dbReference>
<proteinExistence type="predicted"/>
<feature type="compositionally biased region" description="Pro residues" evidence="5">
    <location>
        <begin position="206"/>
        <end position="219"/>
    </location>
</feature>
<name>A0A226NIQ7_CALSU</name>
<keyword evidence="1" id="KW-0479">Metal-binding</keyword>
<accession>A0A226NIQ7</accession>
<keyword evidence="2 4" id="KW-0863">Zinc-finger</keyword>
<dbReference type="SMART" id="SM00184">
    <property type="entry name" value="RING"/>
    <property type="match status" value="1"/>
</dbReference>
<comment type="caution">
    <text evidence="7">The sequence shown here is derived from an EMBL/GenBank/DDBJ whole genome shotgun (WGS) entry which is preliminary data.</text>
</comment>
<sequence>MGQVLGYRSCYGCMCSLSLAQHRTQAGPATGSGRISAHGPGHNCCLRTDTDCGLSFLQRPGLTAGVQQGEQRAICSSPAQGTAMEAEICAICRELTPDTTVVPCEHRFCLRCILQWTLRRFTCPLCGRLMCTITCAERADGSLPCVITLPSEYEAESRDTDHLWDTATRRPTPSGSPEGGTQQEPPTVSHTAPGDEAAHPTGTPVPAEPEQPQPEPQQQPEPRIVSTLNNSWLTLREKHYLG</sequence>
<dbReference type="Gene3D" id="3.30.40.10">
    <property type="entry name" value="Zinc/RING finger domain, C3HC4 (zinc finger)"/>
    <property type="match status" value="1"/>
</dbReference>
<feature type="compositionally biased region" description="Basic and acidic residues" evidence="5">
    <location>
        <begin position="156"/>
        <end position="168"/>
    </location>
</feature>
<dbReference type="InterPro" id="IPR001841">
    <property type="entry name" value="Znf_RING"/>
</dbReference>